<evidence type="ECO:0000313" key="2">
    <source>
        <dbReference type="EMBL" id="ASK53957.1"/>
    </source>
</evidence>
<dbReference type="KEGG" id="vti:CEQ48_03970"/>
<organism evidence="2 3">
    <name type="scientific">Vibrio tarriae</name>
    <dbReference type="NCBI Taxonomy" id="2014742"/>
    <lineage>
        <taxon>Bacteria</taxon>
        <taxon>Pseudomonadati</taxon>
        <taxon>Pseudomonadota</taxon>
        <taxon>Gammaproteobacteria</taxon>
        <taxon>Vibrionales</taxon>
        <taxon>Vibrionaceae</taxon>
        <taxon>Vibrio</taxon>
    </lineage>
</organism>
<dbReference type="EMBL" id="CP022352">
    <property type="protein sequence ID" value="ASK53957.1"/>
    <property type="molecule type" value="Genomic_DNA"/>
</dbReference>
<protein>
    <recommendedName>
        <fullName evidence="4">Aip56</fullName>
    </recommendedName>
</protein>
<reference evidence="3" key="1">
    <citation type="journal article" date="2017" name="Genome Announc.">
        <title>Complete Genome Sequence of Vibrio sp. Strain 2521-89, a Close Relative of Vibrio cholerae Isolated from Lake Water in New Mexico, USA.</title>
        <authorList>
            <person name="Liang K."/>
            <person name="Orata F.D."/>
            <person name="Winkjer N.S."/>
            <person name="Rowe L.A."/>
            <person name="Tarr C.L."/>
            <person name="Boucher Y."/>
        </authorList>
    </citation>
    <scope>NUCLEOTIDE SEQUENCE [LARGE SCALE GENOMIC DNA]</scope>
    <source>
        <strain evidence="3">2521-89</strain>
    </source>
</reference>
<evidence type="ECO:0000313" key="3">
    <source>
        <dbReference type="Proteomes" id="UP000198371"/>
    </source>
</evidence>
<keyword evidence="3" id="KW-1185">Reference proteome</keyword>
<accession>A0AAU8WAY7</accession>
<reference evidence="2 3" key="2">
    <citation type="submission" date="2017-06" db="EMBL/GenBank/DDBJ databases">
        <title>Complete genome sequence of Vibrio sp. 2521-89, a close relative of Vibrio cholerae isolated from lake water in New Mexico, USA.</title>
        <authorList>
            <person name="Liang K."/>
            <person name="Orata F.D."/>
            <person name="Winkjer N.S."/>
            <person name="Tarr C.L."/>
            <person name="Boucher Y."/>
        </authorList>
    </citation>
    <scope>NUCLEOTIDE SEQUENCE [LARGE SCALE GENOMIC DNA]</scope>
    <source>
        <strain evidence="2 3">2521-89</strain>
    </source>
</reference>
<feature type="signal peptide" evidence="1">
    <location>
        <begin position="1"/>
        <end position="23"/>
    </location>
</feature>
<dbReference type="Proteomes" id="UP000198371">
    <property type="component" value="Chromosome 2"/>
</dbReference>
<feature type="chain" id="PRO_5043885533" description="Aip56" evidence="1">
    <location>
        <begin position="24"/>
        <end position="518"/>
    </location>
</feature>
<gene>
    <name evidence="2" type="ORF">CEQ48_03970</name>
</gene>
<keyword evidence="1" id="KW-0732">Signal</keyword>
<evidence type="ECO:0008006" key="4">
    <source>
        <dbReference type="Google" id="ProtNLM"/>
    </source>
</evidence>
<proteinExistence type="predicted"/>
<dbReference type="AlphaFoldDB" id="A0AAU8WAY7"/>
<dbReference type="InterPro" id="IPR025208">
    <property type="entry name" value="Peptidase_M85"/>
</dbReference>
<dbReference type="RefSeq" id="WP_089070319.1">
    <property type="nucleotide sequence ID" value="NZ_CP022352.1"/>
</dbReference>
<dbReference type="Pfam" id="PF13678">
    <property type="entry name" value="Peptidase_M85"/>
    <property type="match status" value="1"/>
</dbReference>
<name>A0AAU8WAY7_9VIBR</name>
<sequence length="518" mass="57431">MIKHKLIMITIFSLAMNTTFVLANNGKPDRYSDEYADYVVNTGSGQPLTYTQMVELSSAISNSVVASYESIVDRHTAAAIEYTLLDALFHSNTFQSAVSFGLNNNRENVGHILFTNKYEINEEREIDFSDVSDVDIDDIEDSDANQVPLIASHEAREDNNGTPFVNIGAAPDIHSSEYPWWQEALIHEVIHHITGSSDTDAEDKHGPTEILAQRIANELNWPIPTFRGYADPERTQALKERNFQALLHTINRHPAEAKALLSRLATIADGSNTSASFSPLTSFCSSGISELPKLPDFDGDDFSMGAAFFTGATASNLGKCSLDADDRVNPVSNSITFEGGQVLIKRDLKNLNLLVAKLAFLRAKNGDGFYSKNWDSWKEWYKASGWKHVFGFGIYGYGLDEAEGNDIYNPYGLTFNDGSFSIGVIGNDVKESTSSDNFTKLAGTNWTTIKYAGQMFFDRNGRPVALVITDPITGGFGSGWSFIYKNGKWQYESKDDWDDRLFKGSTLSLDPYAPKFKP</sequence>
<evidence type="ECO:0000256" key="1">
    <source>
        <dbReference type="SAM" id="SignalP"/>
    </source>
</evidence>